<dbReference type="NCBIfam" id="TIGR00675">
    <property type="entry name" value="dcm"/>
    <property type="match status" value="1"/>
</dbReference>
<feature type="domain" description="HNH nuclease" evidence="9">
    <location>
        <begin position="577"/>
        <end position="627"/>
    </location>
</feature>
<dbReference type="InterPro" id="IPR001525">
    <property type="entry name" value="C5_MeTfrase"/>
</dbReference>
<evidence type="ECO:0000256" key="4">
    <source>
        <dbReference type="ARBA" id="ARBA00022747"/>
    </source>
</evidence>
<evidence type="ECO:0000256" key="1">
    <source>
        <dbReference type="ARBA" id="ARBA00022603"/>
    </source>
</evidence>
<keyword evidence="2 6" id="KW-0808">Transferase</keyword>
<dbReference type="GO" id="GO:0003886">
    <property type="term" value="F:DNA (cytosine-5-)-methyltransferase activity"/>
    <property type="evidence" value="ECO:0007669"/>
    <property type="project" value="UniProtKB-EC"/>
</dbReference>
<evidence type="ECO:0000256" key="3">
    <source>
        <dbReference type="ARBA" id="ARBA00022691"/>
    </source>
</evidence>
<evidence type="ECO:0000256" key="5">
    <source>
        <dbReference type="ARBA" id="ARBA00047422"/>
    </source>
</evidence>
<dbReference type="Pfam" id="PF00145">
    <property type="entry name" value="DNA_methylase"/>
    <property type="match status" value="1"/>
</dbReference>
<protein>
    <recommendedName>
        <fullName evidence="8">Cytosine-specific methyltransferase</fullName>
        <ecNumber evidence="8">2.1.1.37</ecNumber>
    </recommendedName>
</protein>
<dbReference type="InterPro" id="IPR050750">
    <property type="entry name" value="C5-MTase"/>
</dbReference>
<dbReference type="SUPFAM" id="SSF53335">
    <property type="entry name" value="S-adenosyl-L-methionine-dependent methyltransferases"/>
    <property type="match status" value="1"/>
</dbReference>
<organism evidence="10 11">
    <name type="scientific">Methylobacter tundripaludum</name>
    <dbReference type="NCBI Taxonomy" id="173365"/>
    <lineage>
        <taxon>Bacteria</taxon>
        <taxon>Pseudomonadati</taxon>
        <taxon>Pseudomonadota</taxon>
        <taxon>Gammaproteobacteria</taxon>
        <taxon>Methylococcales</taxon>
        <taxon>Methylococcaceae</taxon>
        <taxon>Methylobacter</taxon>
    </lineage>
</organism>
<dbReference type="PANTHER" id="PTHR46098:SF1">
    <property type="entry name" value="TRNA (CYTOSINE(38)-C(5))-METHYLTRANSFERASE"/>
    <property type="match status" value="1"/>
</dbReference>
<dbReference type="AlphaFoldDB" id="A0A2S6HDK8"/>
<evidence type="ECO:0000313" key="11">
    <source>
        <dbReference type="Proteomes" id="UP000240010"/>
    </source>
</evidence>
<reference evidence="10 11" key="1">
    <citation type="submission" date="2018-02" db="EMBL/GenBank/DDBJ databases">
        <title>Subsurface microbial communities from deep shales in Ohio and West Virginia, USA.</title>
        <authorList>
            <person name="Wrighton K."/>
        </authorList>
    </citation>
    <scope>NUCLEOTIDE SEQUENCE [LARGE SCALE GENOMIC DNA]</scope>
    <source>
        <strain evidence="10 11">OWC-DMM</strain>
    </source>
</reference>
<dbReference type="Proteomes" id="UP000240010">
    <property type="component" value="Unassembled WGS sequence"/>
</dbReference>
<dbReference type="GO" id="GO:0032259">
    <property type="term" value="P:methylation"/>
    <property type="evidence" value="ECO:0007669"/>
    <property type="project" value="UniProtKB-KW"/>
</dbReference>
<dbReference type="InterPro" id="IPR003615">
    <property type="entry name" value="HNH_nuc"/>
</dbReference>
<dbReference type="PROSITE" id="PS00094">
    <property type="entry name" value="C5_MTASE_1"/>
    <property type="match status" value="1"/>
</dbReference>
<comment type="catalytic activity">
    <reaction evidence="5 8">
        <text>a 2'-deoxycytidine in DNA + S-adenosyl-L-methionine = a 5-methyl-2'-deoxycytidine in DNA + S-adenosyl-L-homocysteine + H(+)</text>
        <dbReference type="Rhea" id="RHEA:13681"/>
        <dbReference type="Rhea" id="RHEA-COMP:11369"/>
        <dbReference type="Rhea" id="RHEA-COMP:11370"/>
        <dbReference type="ChEBI" id="CHEBI:15378"/>
        <dbReference type="ChEBI" id="CHEBI:57856"/>
        <dbReference type="ChEBI" id="CHEBI:59789"/>
        <dbReference type="ChEBI" id="CHEBI:85452"/>
        <dbReference type="ChEBI" id="CHEBI:85454"/>
        <dbReference type="EC" id="2.1.1.37"/>
    </reaction>
</comment>
<evidence type="ECO:0000256" key="6">
    <source>
        <dbReference type="PROSITE-ProRule" id="PRU01016"/>
    </source>
</evidence>
<dbReference type="CDD" id="cd00315">
    <property type="entry name" value="Cyt_C5_DNA_methylase"/>
    <property type="match status" value="1"/>
</dbReference>
<dbReference type="Pfam" id="PF13391">
    <property type="entry name" value="HNH_2"/>
    <property type="match status" value="1"/>
</dbReference>
<keyword evidence="1 6" id="KW-0489">Methyltransferase</keyword>
<keyword evidence="4" id="KW-0680">Restriction system</keyword>
<evidence type="ECO:0000256" key="8">
    <source>
        <dbReference type="RuleBase" id="RU000417"/>
    </source>
</evidence>
<dbReference type="PANTHER" id="PTHR46098">
    <property type="entry name" value="TRNA (CYTOSINE(38)-C(5))-METHYLTRANSFERASE"/>
    <property type="match status" value="1"/>
</dbReference>
<proteinExistence type="inferred from homology"/>
<dbReference type="InterPro" id="IPR029063">
    <property type="entry name" value="SAM-dependent_MTases_sf"/>
</dbReference>
<keyword evidence="3 6" id="KW-0949">S-adenosyl-L-methionine</keyword>
<dbReference type="EMBL" id="PTIZ01000005">
    <property type="protein sequence ID" value="PPK75565.1"/>
    <property type="molecule type" value="Genomic_DNA"/>
</dbReference>
<dbReference type="Gene3D" id="3.40.50.150">
    <property type="entry name" value="Vaccinia Virus protein VP39"/>
    <property type="match status" value="1"/>
</dbReference>
<dbReference type="InterPro" id="IPR018117">
    <property type="entry name" value="C5_DNA_meth_AS"/>
</dbReference>
<dbReference type="GO" id="GO:0009307">
    <property type="term" value="P:DNA restriction-modification system"/>
    <property type="evidence" value="ECO:0007669"/>
    <property type="project" value="UniProtKB-KW"/>
</dbReference>
<dbReference type="Gene3D" id="3.90.120.30">
    <property type="match status" value="1"/>
</dbReference>
<gene>
    <name evidence="10" type="ORF">B0F87_10531</name>
</gene>
<dbReference type="PRINTS" id="PR00105">
    <property type="entry name" value="C5METTRFRASE"/>
</dbReference>
<evidence type="ECO:0000313" key="10">
    <source>
        <dbReference type="EMBL" id="PPK75565.1"/>
    </source>
</evidence>
<comment type="similarity">
    <text evidence="6 7">Belongs to the class I-like SAM-binding methyltransferase superfamily. C5-methyltransferase family.</text>
</comment>
<sequence length="685" mass="77491">MTTVLHTGPDRDMATTYLTAALKTHKQAEIARHLVVDARTVRRWMVEQSVPAHYAFGLQRLLPLEFPLINDAPFTFVDLFAGIGGIRMAFEGLGGRCVFTSEWDSYAQKTYADNYPGGHQINGDITQVAAADIPEHDVLLAGFPCQPFSIAGVSKKNALGRAHGFACDTQGTLFFDVARIIEEKRPRAFLLENVKNLLSHDKGRTFDVICRTLKDELGYHIHYRVIDGAHFVPQHRERILIVGFREPTNFDFDALPLPAKGRRTLREILHKTDGSEPHLSWDGDRFFNHANQQVDPKYTLSDKLWSYLQGYAEKHRAKGNGFGFGLVTPDSVTRTLSARYYKDGSEILVYGEDINPRRLTPRECARLMGFPDSFRIPVSDTQAYKLFSQAAVVPMIEASAKLMTSFIFPKESADMVTPLSTQKNIMAKTVRWTKDQVKLAFHLYCQLPYGRIHGRNPEIIALAKVLGRTSDAVAMKMLNIASLDPAITSTGRSGLGNASALDREVWDEFHSDWERLAMECQLLRQQLDQNVVEGLELESDELLLEDFTGETQQVLTTQRIKQHFFRRAVLSSYRGRCCMSGLSEPRLLIASHIVPWSKDKANRLNPSNGLCLSAIHDRAFDKGLITLTDDFKIIVSEELKRKNEPFVIEVLLPLNGRTIEPPERFAPQTEFIAWHRSELFVDNRK</sequence>
<dbReference type="RefSeq" id="WP_308471935.1">
    <property type="nucleotide sequence ID" value="NZ_PTIZ01000005.1"/>
</dbReference>
<comment type="caution">
    <text evidence="10">The sequence shown here is derived from an EMBL/GenBank/DDBJ whole genome shotgun (WGS) entry which is preliminary data.</text>
</comment>
<dbReference type="PROSITE" id="PS51679">
    <property type="entry name" value="SAM_MT_C5"/>
    <property type="match status" value="1"/>
</dbReference>
<feature type="active site" evidence="6">
    <location>
        <position position="145"/>
    </location>
</feature>
<evidence type="ECO:0000259" key="9">
    <source>
        <dbReference type="Pfam" id="PF13391"/>
    </source>
</evidence>
<name>A0A2S6HDK8_9GAMM</name>
<evidence type="ECO:0000256" key="2">
    <source>
        <dbReference type="ARBA" id="ARBA00022679"/>
    </source>
</evidence>
<evidence type="ECO:0000256" key="7">
    <source>
        <dbReference type="RuleBase" id="RU000416"/>
    </source>
</evidence>
<accession>A0A2S6HDK8</accession>
<dbReference type="EC" id="2.1.1.37" evidence="8"/>